<feature type="region of interest" description="Disordered" evidence="1">
    <location>
        <begin position="328"/>
        <end position="356"/>
    </location>
</feature>
<dbReference type="SUPFAM" id="SSF53474">
    <property type="entry name" value="alpha/beta-Hydrolases"/>
    <property type="match status" value="1"/>
</dbReference>
<feature type="region of interest" description="Disordered" evidence="1">
    <location>
        <begin position="1"/>
        <end position="66"/>
    </location>
</feature>
<accession>A0ABN9UEJ9</accession>
<name>A0ABN9UEJ9_9DINO</name>
<organism evidence="3 4">
    <name type="scientific">Prorocentrum cordatum</name>
    <dbReference type="NCBI Taxonomy" id="2364126"/>
    <lineage>
        <taxon>Eukaryota</taxon>
        <taxon>Sar</taxon>
        <taxon>Alveolata</taxon>
        <taxon>Dinophyceae</taxon>
        <taxon>Prorocentrales</taxon>
        <taxon>Prorocentraceae</taxon>
        <taxon>Prorocentrum</taxon>
    </lineage>
</organism>
<feature type="compositionally biased region" description="Low complexity" evidence="1">
    <location>
        <begin position="90"/>
        <end position="105"/>
    </location>
</feature>
<proteinExistence type="predicted"/>
<dbReference type="InterPro" id="IPR029058">
    <property type="entry name" value="AB_hydrolase_fold"/>
</dbReference>
<sequence length="385" mass="41524">GAGSADRPLSAPMVAWPPPPRDRWPHGGERGGPEAGASGAPSQGRPGRGRSRTWDGGGWTAARWGRRWGAWDEGGWGGDWKWPSVQAGWARGRGPAAAARARQGDGAPGGAEWCTTDEDGAASADEDELPGWIAHHDLVLSPRSAEGPPPRFTLLFLHSGSNGPADVFYYVPHLFGQVRPQDVRVVAPCSPRRRLSWGGQFCNCWYEYTTDRLRLGGEQDAVSWAHFIEQRRRLLRLLEDEHRRLPPGGRIVLGGLSQGAALALDLVLHAPEHVDSIAGCFCTRGMMQSETLWDLTEDLAAAGDAAPAACSWRRNGACSQEARPVAAAIPAPGPPRAAGERGAAAQRPRHASRCRGLPPHCHERVVHGAALPRERTLCPPLRRRS</sequence>
<feature type="non-terminal residue" evidence="3">
    <location>
        <position position="1"/>
    </location>
</feature>
<evidence type="ECO:0000313" key="3">
    <source>
        <dbReference type="EMBL" id="CAK0857473.1"/>
    </source>
</evidence>
<evidence type="ECO:0000256" key="1">
    <source>
        <dbReference type="SAM" id="MobiDB-lite"/>
    </source>
</evidence>
<feature type="region of interest" description="Disordered" evidence="1">
    <location>
        <begin position="90"/>
        <end position="110"/>
    </location>
</feature>
<feature type="compositionally biased region" description="Basic and acidic residues" evidence="1">
    <location>
        <begin position="20"/>
        <end position="32"/>
    </location>
</feature>
<feature type="compositionally biased region" description="Low complexity" evidence="1">
    <location>
        <begin position="328"/>
        <end position="346"/>
    </location>
</feature>
<dbReference type="Proteomes" id="UP001189429">
    <property type="component" value="Unassembled WGS sequence"/>
</dbReference>
<feature type="compositionally biased region" description="Low complexity" evidence="1">
    <location>
        <begin position="35"/>
        <end position="45"/>
    </location>
</feature>
<dbReference type="Pfam" id="PF02230">
    <property type="entry name" value="Abhydrolase_2"/>
    <property type="match status" value="1"/>
</dbReference>
<evidence type="ECO:0000313" key="4">
    <source>
        <dbReference type="Proteomes" id="UP001189429"/>
    </source>
</evidence>
<dbReference type="Gene3D" id="3.40.50.1820">
    <property type="entry name" value="alpha/beta hydrolase"/>
    <property type="match status" value="1"/>
</dbReference>
<keyword evidence="4" id="KW-1185">Reference proteome</keyword>
<dbReference type="InterPro" id="IPR003140">
    <property type="entry name" value="PLipase/COase/thioEstase"/>
</dbReference>
<evidence type="ECO:0000259" key="2">
    <source>
        <dbReference type="Pfam" id="PF02230"/>
    </source>
</evidence>
<feature type="domain" description="Phospholipase/carboxylesterase/thioesterase" evidence="2">
    <location>
        <begin position="178"/>
        <end position="283"/>
    </location>
</feature>
<protein>
    <recommendedName>
        <fullName evidence="2">Phospholipase/carboxylesterase/thioesterase domain-containing protein</fullName>
    </recommendedName>
</protein>
<gene>
    <name evidence="3" type="ORF">PCOR1329_LOCUS47583</name>
</gene>
<dbReference type="EMBL" id="CAUYUJ010015732">
    <property type="protein sequence ID" value="CAK0857473.1"/>
    <property type="molecule type" value="Genomic_DNA"/>
</dbReference>
<reference evidence="3" key="1">
    <citation type="submission" date="2023-10" db="EMBL/GenBank/DDBJ databases">
        <authorList>
            <person name="Chen Y."/>
            <person name="Shah S."/>
            <person name="Dougan E. K."/>
            <person name="Thang M."/>
            <person name="Chan C."/>
        </authorList>
    </citation>
    <scope>NUCLEOTIDE SEQUENCE [LARGE SCALE GENOMIC DNA]</scope>
</reference>
<comment type="caution">
    <text evidence="3">The sequence shown here is derived from an EMBL/GenBank/DDBJ whole genome shotgun (WGS) entry which is preliminary data.</text>
</comment>